<keyword evidence="2" id="KW-0472">Membrane</keyword>
<sequence length="95" mass="8924">MPAPARHLATAAPSTGPSSPARPASTGTASSGTASSGSGRSATRRRGGGARSQSPSQCGLVARRMVAIGVGVVAMGALLAVGALSAVGALLATAL</sequence>
<dbReference type="RefSeq" id="WP_344883684.1">
    <property type="nucleotide sequence ID" value="NZ_BAABCJ010000005.1"/>
</dbReference>
<evidence type="ECO:0000313" key="3">
    <source>
        <dbReference type="EMBL" id="GAA3705797.1"/>
    </source>
</evidence>
<feature type="transmembrane region" description="Helical" evidence="2">
    <location>
        <begin position="66"/>
        <end position="92"/>
    </location>
</feature>
<protein>
    <submittedName>
        <fullName evidence="3">Uncharacterized protein</fullName>
    </submittedName>
</protein>
<name>A0ABP7DK36_9MICC</name>
<keyword evidence="4" id="KW-1185">Reference proteome</keyword>
<comment type="caution">
    <text evidence="3">The sequence shown here is derived from an EMBL/GenBank/DDBJ whole genome shotgun (WGS) entry which is preliminary data.</text>
</comment>
<organism evidence="3 4">
    <name type="scientific">Zhihengliuella alba</name>
    <dbReference type="NCBI Taxonomy" id="547018"/>
    <lineage>
        <taxon>Bacteria</taxon>
        <taxon>Bacillati</taxon>
        <taxon>Actinomycetota</taxon>
        <taxon>Actinomycetes</taxon>
        <taxon>Micrococcales</taxon>
        <taxon>Micrococcaceae</taxon>
        <taxon>Zhihengliuella</taxon>
    </lineage>
</organism>
<keyword evidence="2" id="KW-1133">Transmembrane helix</keyword>
<evidence type="ECO:0000256" key="1">
    <source>
        <dbReference type="SAM" id="MobiDB-lite"/>
    </source>
</evidence>
<dbReference type="EMBL" id="BAABCJ010000005">
    <property type="protein sequence ID" value="GAA3705797.1"/>
    <property type="molecule type" value="Genomic_DNA"/>
</dbReference>
<reference evidence="4" key="1">
    <citation type="journal article" date="2019" name="Int. J. Syst. Evol. Microbiol.">
        <title>The Global Catalogue of Microorganisms (GCM) 10K type strain sequencing project: providing services to taxonomists for standard genome sequencing and annotation.</title>
        <authorList>
            <consortium name="The Broad Institute Genomics Platform"/>
            <consortium name="The Broad Institute Genome Sequencing Center for Infectious Disease"/>
            <person name="Wu L."/>
            <person name="Ma J."/>
        </authorList>
    </citation>
    <scope>NUCLEOTIDE SEQUENCE [LARGE SCALE GENOMIC DNA]</scope>
    <source>
        <strain evidence="4">JCM 16961</strain>
    </source>
</reference>
<proteinExistence type="predicted"/>
<evidence type="ECO:0000256" key="2">
    <source>
        <dbReference type="SAM" id="Phobius"/>
    </source>
</evidence>
<feature type="compositionally biased region" description="Low complexity" evidence="1">
    <location>
        <begin position="9"/>
        <end position="41"/>
    </location>
</feature>
<evidence type="ECO:0000313" key="4">
    <source>
        <dbReference type="Proteomes" id="UP001501536"/>
    </source>
</evidence>
<feature type="region of interest" description="Disordered" evidence="1">
    <location>
        <begin position="1"/>
        <end position="56"/>
    </location>
</feature>
<dbReference type="Proteomes" id="UP001501536">
    <property type="component" value="Unassembled WGS sequence"/>
</dbReference>
<accession>A0ABP7DK36</accession>
<keyword evidence="2" id="KW-0812">Transmembrane</keyword>
<gene>
    <name evidence="3" type="ORF">GCM10022377_19470</name>
</gene>